<dbReference type="AlphaFoldDB" id="A0A0F9CWS3"/>
<evidence type="ECO:0008006" key="2">
    <source>
        <dbReference type="Google" id="ProtNLM"/>
    </source>
</evidence>
<dbReference type="EMBL" id="LAZR01034215">
    <property type="protein sequence ID" value="KKL45926.1"/>
    <property type="molecule type" value="Genomic_DNA"/>
</dbReference>
<dbReference type="Gene3D" id="3.40.50.300">
    <property type="entry name" value="P-loop containing nucleotide triphosphate hydrolases"/>
    <property type="match status" value="1"/>
</dbReference>
<reference evidence="1" key="1">
    <citation type="journal article" date="2015" name="Nature">
        <title>Complex archaea that bridge the gap between prokaryotes and eukaryotes.</title>
        <authorList>
            <person name="Spang A."/>
            <person name="Saw J.H."/>
            <person name="Jorgensen S.L."/>
            <person name="Zaremba-Niedzwiedzka K."/>
            <person name="Martijn J."/>
            <person name="Lind A.E."/>
            <person name="van Eijk R."/>
            <person name="Schleper C."/>
            <person name="Guy L."/>
            <person name="Ettema T.J."/>
        </authorList>
    </citation>
    <scope>NUCLEOTIDE SEQUENCE</scope>
</reference>
<organism evidence="1">
    <name type="scientific">marine sediment metagenome</name>
    <dbReference type="NCBI Taxonomy" id="412755"/>
    <lineage>
        <taxon>unclassified sequences</taxon>
        <taxon>metagenomes</taxon>
        <taxon>ecological metagenomes</taxon>
    </lineage>
</organism>
<gene>
    <name evidence="1" type="ORF">LCGC14_2350770</name>
</gene>
<comment type="caution">
    <text evidence="1">The sequence shown here is derived from an EMBL/GenBank/DDBJ whole genome shotgun (WGS) entry which is preliminary data.</text>
</comment>
<protein>
    <recommendedName>
        <fullName evidence="2">Dephospho-CoA kinase</fullName>
    </recommendedName>
</protein>
<name>A0A0F9CWS3_9ZZZZ</name>
<sequence length="175" mass="20079">MLPKIVAVTGFAGCGKDTFADVLVAEAGYEKVAFGDAAARECSKWLGLTVQEFRDRFDDFRPMIEQRVRERLAAFPNYWRDYVRAVIRYSAIACRTIGDVERFVVPDVTSLADAEYLQSLGAEIVRVVRDGVLNPTTDEERRIHGVPYDYYVDGYGVEHLREMTRDLLRRWRESS</sequence>
<dbReference type="InterPro" id="IPR027417">
    <property type="entry name" value="P-loop_NTPase"/>
</dbReference>
<proteinExistence type="predicted"/>
<accession>A0A0F9CWS3</accession>
<dbReference type="SUPFAM" id="SSF52540">
    <property type="entry name" value="P-loop containing nucleoside triphosphate hydrolases"/>
    <property type="match status" value="1"/>
</dbReference>
<evidence type="ECO:0000313" key="1">
    <source>
        <dbReference type="EMBL" id="KKL45926.1"/>
    </source>
</evidence>